<name>A0A3M6U7X5_POCDA</name>
<dbReference type="AlphaFoldDB" id="A0A3M6U7X5"/>
<gene>
    <name evidence="1" type="ORF">pdam_00024791</name>
</gene>
<feature type="non-terminal residue" evidence="1">
    <location>
        <position position="1"/>
    </location>
</feature>
<dbReference type="EMBL" id="RCHS01002077">
    <property type="protein sequence ID" value="RMX49686.1"/>
    <property type="molecule type" value="Genomic_DNA"/>
</dbReference>
<sequence>GGSLIKTNVCCRKLGKPLATEQWSNYSLTSTRDGFNGTVKDANKHLKSCCRQNRWKVIQRLKITENGLNKRGLHLSYKGNQNIFNNFNVLPTDFLRAQCIKSNSEYRILNESGREGPTWVWQDVG</sequence>
<evidence type="ECO:0000313" key="2">
    <source>
        <dbReference type="Proteomes" id="UP000275408"/>
    </source>
</evidence>
<keyword evidence="2" id="KW-1185">Reference proteome</keyword>
<protein>
    <submittedName>
        <fullName evidence="1">Uncharacterized protein</fullName>
    </submittedName>
</protein>
<feature type="non-terminal residue" evidence="1">
    <location>
        <position position="125"/>
    </location>
</feature>
<comment type="caution">
    <text evidence="1">The sequence shown here is derived from an EMBL/GenBank/DDBJ whole genome shotgun (WGS) entry which is preliminary data.</text>
</comment>
<dbReference type="Proteomes" id="UP000275408">
    <property type="component" value="Unassembled WGS sequence"/>
</dbReference>
<evidence type="ECO:0000313" key="1">
    <source>
        <dbReference type="EMBL" id="RMX49686.1"/>
    </source>
</evidence>
<organism evidence="1 2">
    <name type="scientific">Pocillopora damicornis</name>
    <name type="common">Cauliflower coral</name>
    <name type="synonym">Millepora damicornis</name>
    <dbReference type="NCBI Taxonomy" id="46731"/>
    <lineage>
        <taxon>Eukaryota</taxon>
        <taxon>Metazoa</taxon>
        <taxon>Cnidaria</taxon>
        <taxon>Anthozoa</taxon>
        <taxon>Hexacorallia</taxon>
        <taxon>Scleractinia</taxon>
        <taxon>Astrocoeniina</taxon>
        <taxon>Pocilloporidae</taxon>
        <taxon>Pocillopora</taxon>
    </lineage>
</organism>
<accession>A0A3M6U7X5</accession>
<reference evidence="1 2" key="1">
    <citation type="journal article" date="2018" name="Sci. Rep.">
        <title>Comparative analysis of the Pocillopora damicornis genome highlights role of immune system in coral evolution.</title>
        <authorList>
            <person name="Cunning R."/>
            <person name="Bay R.A."/>
            <person name="Gillette P."/>
            <person name="Baker A.C."/>
            <person name="Traylor-Knowles N."/>
        </authorList>
    </citation>
    <scope>NUCLEOTIDE SEQUENCE [LARGE SCALE GENOMIC DNA]</scope>
    <source>
        <strain evidence="1">RSMAS</strain>
        <tissue evidence="1">Whole animal</tissue>
    </source>
</reference>
<proteinExistence type="predicted"/>